<proteinExistence type="predicted"/>
<sequence length="638" mass="71016">MLKKPIALFLLTLSFLGCSKNESDDSPKTPEEEVLSDAKEILSFKISIDNEDYTAAIRNDSIFYTFPSNTDLTALAPIITYSELADIDPASEETVDFTGPVKYTVTAEDESQKEYTAVLDKSDPENEITLVTFENSGSYSTGFYGQNPADIDTLYYTFTFADITDLTAQIEVSEGSTLEPDPAGITDYSSPVKYTVTGADGSTNEILVLAKNRPLQEVRIDGFVSSEFADVPLGGDITFEVNELTPYRDSIQVRLFSDLESFDLEVKSINEETNEITATLPDSYINNRFALEVSIASENTDESDGFRLLKGKSNFTRVVTPYNDGNPIPVEKAIWPGHIFDLFVYIKDDAVDDHEFFLLKGGVYYELIKKDEYNTSITSGVRVEMPELPNVLPAEGTDFKLVIRNADGDEVFDLVNSEGNKIEVVFAKEPVVNSISTTSVRKDGTFKILGENLFNGPVIGYANSNFLRERSNVLLSDGMGNYLYVYSEEVDANGNLIVDLSTRQYMPTGTYNVAYSSNYTIYPLEYIGYSITITQLPSEHPTLEVAESKLYSDSNATSAKQILLTFNEDIGDYTIKRIVTGKNENVVVENYFTYPTTVLTGALSNEDYALTVNDRDGYVVVEDNGVEYKIYFTMQLED</sequence>
<evidence type="ECO:0000313" key="3">
    <source>
        <dbReference type="Proteomes" id="UP000183038"/>
    </source>
</evidence>
<protein>
    <recommendedName>
        <fullName evidence="4">DUF5018 domain-containing protein</fullName>
    </recommendedName>
</protein>
<evidence type="ECO:0008006" key="4">
    <source>
        <dbReference type="Google" id="ProtNLM"/>
    </source>
</evidence>
<keyword evidence="1" id="KW-0732">Signal</keyword>
<dbReference type="RefSeq" id="WP_074671730.1">
    <property type="nucleotide sequence ID" value="NZ_FNTB01000001.1"/>
</dbReference>
<dbReference type="EMBL" id="FNTB01000001">
    <property type="protein sequence ID" value="SEB81447.1"/>
    <property type="molecule type" value="Genomic_DNA"/>
</dbReference>
<accession>A0A1H4MF35</accession>
<dbReference type="Proteomes" id="UP000183038">
    <property type="component" value="Unassembled WGS sequence"/>
</dbReference>
<feature type="signal peptide" evidence="1">
    <location>
        <begin position="1"/>
        <end position="19"/>
    </location>
</feature>
<dbReference type="OrthoDB" id="7012117at2"/>
<dbReference type="AlphaFoldDB" id="A0A1H4MF35"/>
<evidence type="ECO:0000313" key="2">
    <source>
        <dbReference type="EMBL" id="SEB81447.1"/>
    </source>
</evidence>
<dbReference type="Gene3D" id="2.60.40.2340">
    <property type="match status" value="2"/>
</dbReference>
<evidence type="ECO:0000256" key="1">
    <source>
        <dbReference type="SAM" id="SignalP"/>
    </source>
</evidence>
<reference evidence="2 3" key="1">
    <citation type="submission" date="2016-10" db="EMBL/GenBank/DDBJ databases">
        <authorList>
            <person name="de Groot N.N."/>
        </authorList>
    </citation>
    <scope>NUCLEOTIDE SEQUENCE [LARGE SCALE GENOMIC DNA]</scope>
    <source>
        <strain evidence="2 3">MAR_2009_71</strain>
    </source>
</reference>
<gene>
    <name evidence="2" type="ORF">SAMN05192540_1615</name>
</gene>
<feature type="chain" id="PRO_5010234668" description="DUF5018 domain-containing protein" evidence="1">
    <location>
        <begin position="20"/>
        <end position="638"/>
    </location>
</feature>
<organism evidence="2 3">
    <name type="scientific">Maribacter dokdonensis</name>
    <dbReference type="NCBI Taxonomy" id="320912"/>
    <lineage>
        <taxon>Bacteria</taxon>
        <taxon>Pseudomonadati</taxon>
        <taxon>Bacteroidota</taxon>
        <taxon>Flavobacteriia</taxon>
        <taxon>Flavobacteriales</taxon>
        <taxon>Flavobacteriaceae</taxon>
        <taxon>Maribacter</taxon>
    </lineage>
</organism>
<name>A0A1H4MF35_9FLAO</name>
<dbReference type="PROSITE" id="PS51257">
    <property type="entry name" value="PROKAR_LIPOPROTEIN"/>
    <property type="match status" value="1"/>
</dbReference>